<dbReference type="EMBL" id="OX596088">
    <property type="protein sequence ID" value="CAN0518169.1"/>
    <property type="molecule type" value="Genomic_DNA"/>
</dbReference>
<evidence type="ECO:0000313" key="1">
    <source>
        <dbReference type="EMBL" id="CAN0518169.1"/>
    </source>
</evidence>
<protein>
    <submittedName>
        <fullName evidence="1">Uncharacterized protein</fullName>
    </submittedName>
</protein>
<organism evidence="1 2">
    <name type="scientific">Rangifer tarandus platyrhynchus</name>
    <name type="common">Svalbard reindeer</name>
    <dbReference type="NCBI Taxonomy" id="3082113"/>
    <lineage>
        <taxon>Eukaryota</taxon>
        <taxon>Metazoa</taxon>
        <taxon>Chordata</taxon>
        <taxon>Craniata</taxon>
        <taxon>Vertebrata</taxon>
        <taxon>Euteleostomi</taxon>
        <taxon>Mammalia</taxon>
        <taxon>Eutheria</taxon>
        <taxon>Laurasiatheria</taxon>
        <taxon>Artiodactyla</taxon>
        <taxon>Ruminantia</taxon>
        <taxon>Pecora</taxon>
        <taxon>Cervidae</taxon>
        <taxon>Odocoileinae</taxon>
        <taxon>Rangifer</taxon>
    </lineage>
</organism>
<evidence type="ECO:0000313" key="2">
    <source>
        <dbReference type="Proteomes" id="UP001162501"/>
    </source>
</evidence>
<proteinExistence type="predicted"/>
<sequence>MANACRPGADNAPGTRRSRAADTSRQLQERRQAPRPQMQSRPGLSFRPTEGHPPPQHSSGQHGTRQKTWGSLEKETYILIRWPLSPVLLLQGIELTQASGRLDSLPYPQHLLPSAALEDLQNSMVFASSSPSPPPGCPRTTDREGDGPRTGSSGHCPRRSAGGHLLGTRLKPHALPLTVRSTWNTGSDVHPAKGFSTCRTPDAPRPCPVSRRPSARPCLAPRRPSAGPYILLPTGFVHQSALLGEDSLRLPPGPPLRRSPADLGAGMTQCPEVTREGRAPSTGRRLIKAAREAARGGPGSANHGARGVKRPHNRFCPPGLQPRSRDPEGSDPYPASTRLGTQRLLM</sequence>
<accession>A0AC59ZVQ0</accession>
<dbReference type="Proteomes" id="UP001162501">
    <property type="component" value="Chromosome 4"/>
</dbReference>
<gene>
    <name evidence="1" type="ORF">MRATA1EN22A_LOCUS23702</name>
</gene>
<reference evidence="1" key="1">
    <citation type="submission" date="2023-05" db="EMBL/GenBank/DDBJ databases">
        <authorList>
            <consortium name="ELIXIR-Norway"/>
        </authorList>
    </citation>
    <scope>NUCLEOTIDE SEQUENCE</scope>
</reference>
<reference evidence="1" key="2">
    <citation type="submission" date="2025-03" db="EMBL/GenBank/DDBJ databases">
        <authorList>
            <consortium name="ELIXIR-Norway"/>
            <consortium name="Elixir Norway"/>
        </authorList>
    </citation>
    <scope>NUCLEOTIDE SEQUENCE</scope>
</reference>
<name>A0AC59ZVQ0_RANTA</name>